<keyword evidence="3" id="KW-0819">tRNA processing</keyword>
<comment type="similarity">
    <text evidence="2">Belongs to the eukaryotic/archaeal RNase P protein component 3 family.</text>
</comment>
<evidence type="ECO:0000313" key="5">
    <source>
        <dbReference type="EMBL" id="JAP57387.1"/>
    </source>
</evidence>
<dbReference type="GO" id="GO:0008033">
    <property type="term" value="P:tRNA processing"/>
    <property type="evidence" value="ECO:0007669"/>
    <property type="project" value="UniProtKB-KW"/>
</dbReference>
<evidence type="ECO:0000256" key="4">
    <source>
        <dbReference type="SAM" id="MobiDB-lite"/>
    </source>
</evidence>
<feature type="compositionally biased region" description="Basic and acidic residues" evidence="4">
    <location>
        <begin position="301"/>
        <end position="311"/>
    </location>
</feature>
<gene>
    <name evidence="5" type="primary">RPP30</name>
    <name evidence="5" type="ORF">TR84744</name>
</gene>
<evidence type="ECO:0000256" key="1">
    <source>
        <dbReference type="ARBA" id="ARBA00004123"/>
    </source>
</evidence>
<dbReference type="PANTHER" id="PTHR13031:SF0">
    <property type="entry name" value="RIBONUCLEASE P PROTEIN SUBUNIT P30"/>
    <property type="match status" value="1"/>
</dbReference>
<dbReference type="SUPFAM" id="SSF89550">
    <property type="entry name" value="PHP domain-like"/>
    <property type="match status" value="1"/>
</dbReference>
<evidence type="ECO:0000256" key="2">
    <source>
        <dbReference type="ARBA" id="ARBA00007331"/>
    </source>
</evidence>
<evidence type="ECO:0000256" key="3">
    <source>
        <dbReference type="ARBA" id="ARBA00022694"/>
    </source>
</evidence>
<feature type="region of interest" description="Disordered" evidence="4">
    <location>
        <begin position="338"/>
        <end position="387"/>
    </location>
</feature>
<dbReference type="InterPro" id="IPR016195">
    <property type="entry name" value="Pol/histidinol_Pase-like"/>
</dbReference>
<organism evidence="5">
    <name type="scientific">Schistocephalus solidus</name>
    <name type="common">Tapeworm</name>
    <dbReference type="NCBI Taxonomy" id="70667"/>
    <lineage>
        <taxon>Eukaryota</taxon>
        <taxon>Metazoa</taxon>
        <taxon>Spiralia</taxon>
        <taxon>Lophotrochozoa</taxon>
        <taxon>Platyhelminthes</taxon>
        <taxon>Cestoda</taxon>
        <taxon>Eucestoda</taxon>
        <taxon>Diphyllobothriidea</taxon>
        <taxon>Diphyllobothriidae</taxon>
        <taxon>Schistocephalus</taxon>
    </lineage>
</organism>
<dbReference type="GO" id="GO:0005634">
    <property type="term" value="C:nucleus"/>
    <property type="evidence" value="ECO:0007669"/>
    <property type="project" value="UniProtKB-SubCell"/>
</dbReference>
<dbReference type="AlphaFoldDB" id="A0A0X3Q568"/>
<feature type="region of interest" description="Disordered" evidence="4">
    <location>
        <begin position="299"/>
        <end position="318"/>
    </location>
</feature>
<sequence length="387" mass="42750">MDSKYYDLNVPRSAATAETIARLLDCEYLYLAITVTVNMDQFHFTQDDSHRKKSKEARQEMRQKILTELCPPSREALETLLRDSEKFRTMKAIRPSLCPPRLFTRLNLAFSDTEQVGLFFKDFSDQIRAYDLLSLEPLNQSAFYYALDCSLPLDLISLDLMRPSDYRPSSKQCSACLRRGLAFELKTAVLFRRGLQSSQAHQGLGSVLTQLNSVCQFHFSRLLVASSCLESVWEVRRPQAIAAILRSVGLTSSQGALAIQQSNPYAVLTRGLIRTRSTHGAAVLLRLLADPNVISVTPAADSHKIGEKTAEQESSSASALAGTDASVYVTSHADKGGLLATDEVKTDGPVEIATTTTPSTVKSKKKKNKRKTQTNSGSPPKKISKIL</sequence>
<reference evidence="5" key="1">
    <citation type="submission" date="2016-01" db="EMBL/GenBank/DDBJ databases">
        <title>Reference transcriptome for the parasite Schistocephalus solidus: insights into the molecular evolution of parasitism.</title>
        <authorList>
            <person name="Hebert F.O."/>
            <person name="Grambauer S."/>
            <person name="Barber I."/>
            <person name="Landry C.R."/>
            <person name="Aubin-Horth N."/>
        </authorList>
    </citation>
    <scope>NUCLEOTIDE SEQUENCE</scope>
</reference>
<dbReference type="EMBL" id="GEEE01005838">
    <property type="protein sequence ID" value="JAP57387.1"/>
    <property type="molecule type" value="Transcribed_RNA"/>
</dbReference>
<dbReference type="EMBL" id="GEEE01010841">
    <property type="protein sequence ID" value="JAP52384.1"/>
    <property type="molecule type" value="Transcribed_RNA"/>
</dbReference>
<dbReference type="PANTHER" id="PTHR13031">
    <property type="entry name" value="RIBONUCLEASE P SUBUNIT P30"/>
    <property type="match status" value="1"/>
</dbReference>
<dbReference type="GO" id="GO:0003723">
    <property type="term" value="F:RNA binding"/>
    <property type="evidence" value="ECO:0007669"/>
    <property type="project" value="TreeGrafter"/>
</dbReference>
<comment type="subcellular location">
    <subcellularLocation>
        <location evidence="1">Nucleus</location>
    </subcellularLocation>
</comment>
<proteinExistence type="inferred from homology"/>
<feature type="compositionally biased region" description="Basic residues" evidence="4">
    <location>
        <begin position="362"/>
        <end position="372"/>
    </location>
</feature>
<dbReference type="InterPro" id="IPR002738">
    <property type="entry name" value="RNase_P_p30"/>
</dbReference>
<accession>A0A0X3Q568</accession>
<dbReference type="Pfam" id="PF01876">
    <property type="entry name" value="RNase_P_p30"/>
    <property type="match status" value="1"/>
</dbReference>
<dbReference type="Gene3D" id="3.20.20.140">
    <property type="entry name" value="Metal-dependent hydrolases"/>
    <property type="match status" value="1"/>
</dbReference>
<protein>
    <submittedName>
        <fullName evidence="5">Ribonuclease P protein subunit p30</fullName>
    </submittedName>
</protein>
<name>A0A0X3Q568_SCHSO</name>